<dbReference type="InterPro" id="IPR023393">
    <property type="entry name" value="START-like_dom_sf"/>
</dbReference>
<dbReference type="Proteomes" id="UP001500752">
    <property type="component" value="Unassembled WGS sequence"/>
</dbReference>
<dbReference type="EMBL" id="BAABEO010000015">
    <property type="protein sequence ID" value="GAA3684485.1"/>
    <property type="molecule type" value="Genomic_DNA"/>
</dbReference>
<comment type="similarity">
    <text evidence="1">Belongs to the AHA1 family.</text>
</comment>
<evidence type="ECO:0000313" key="4">
    <source>
        <dbReference type="Proteomes" id="UP001500752"/>
    </source>
</evidence>
<evidence type="ECO:0000313" key="3">
    <source>
        <dbReference type="EMBL" id="GAA3684485.1"/>
    </source>
</evidence>
<feature type="domain" description="Activator of Hsp90 ATPase homologue 1/2-like C-terminal" evidence="2">
    <location>
        <begin position="17"/>
        <end position="147"/>
    </location>
</feature>
<dbReference type="RefSeq" id="WP_345150860.1">
    <property type="nucleotide sequence ID" value="NZ_BAABEO010000015.1"/>
</dbReference>
<accession>A0ABP7CDC0</accession>
<evidence type="ECO:0000259" key="2">
    <source>
        <dbReference type="Pfam" id="PF08327"/>
    </source>
</evidence>
<dbReference type="Gene3D" id="3.30.530.20">
    <property type="match status" value="1"/>
</dbReference>
<keyword evidence="4" id="KW-1185">Reference proteome</keyword>
<dbReference type="SUPFAM" id="SSF55961">
    <property type="entry name" value="Bet v1-like"/>
    <property type="match status" value="1"/>
</dbReference>
<gene>
    <name evidence="3" type="ORF">GCM10023081_22650</name>
</gene>
<dbReference type="InterPro" id="IPR013538">
    <property type="entry name" value="ASHA1/2-like_C"/>
</dbReference>
<proteinExistence type="inferred from homology"/>
<reference evidence="4" key="1">
    <citation type="journal article" date="2019" name="Int. J. Syst. Evol. Microbiol.">
        <title>The Global Catalogue of Microorganisms (GCM) 10K type strain sequencing project: providing services to taxonomists for standard genome sequencing and annotation.</title>
        <authorList>
            <consortium name="The Broad Institute Genomics Platform"/>
            <consortium name="The Broad Institute Genome Sequencing Center for Infectious Disease"/>
            <person name="Wu L."/>
            <person name="Ma J."/>
        </authorList>
    </citation>
    <scope>NUCLEOTIDE SEQUENCE [LARGE SCALE GENOMIC DNA]</scope>
    <source>
        <strain evidence="4">JCM 30742</strain>
    </source>
</reference>
<organism evidence="3 4">
    <name type="scientific">Arthrobacter ginkgonis</name>
    <dbReference type="NCBI Taxonomy" id="1630594"/>
    <lineage>
        <taxon>Bacteria</taxon>
        <taxon>Bacillati</taxon>
        <taxon>Actinomycetota</taxon>
        <taxon>Actinomycetes</taxon>
        <taxon>Micrococcales</taxon>
        <taxon>Micrococcaceae</taxon>
        <taxon>Arthrobacter</taxon>
    </lineage>
</organism>
<dbReference type="Pfam" id="PF08327">
    <property type="entry name" value="AHSA1"/>
    <property type="match status" value="1"/>
</dbReference>
<evidence type="ECO:0000256" key="1">
    <source>
        <dbReference type="ARBA" id="ARBA00006817"/>
    </source>
</evidence>
<name>A0ABP7CDC0_9MICC</name>
<sequence>MTDAPKGFTLVRTFESAPEDIWEAWTDPDAASEWWHTLRASTPREEVGIDARVGGRYTYTMVNDASGDRVVTGGVYREVVPLKRLVFTWGEPDGDPEDTPVITVTLEPEGELTRMTLDLRGVEGTKGDGSFYDGWHEVLDSLGEYLGEPLGGE</sequence>
<protein>
    <submittedName>
        <fullName evidence="3">SRPBCC family protein</fullName>
    </submittedName>
</protein>
<comment type="caution">
    <text evidence="3">The sequence shown here is derived from an EMBL/GenBank/DDBJ whole genome shotgun (WGS) entry which is preliminary data.</text>
</comment>
<dbReference type="CDD" id="cd07814">
    <property type="entry name" value="SRPBCC_CalC_Aha1-like"/>
    <property type="match status" value="1"/>
</dbReference>